<keyword evidence="1" id="KW-0472">Membrane</keyword>
<protein>
    <submittedName>
        <fullName evidence="2">Uncharacterized protein</fullName>
    </submittedName>
</protein>
<evidence type="ECO:0000313" key="2">
    <source>
        <dbReference type="EMBL" id="WED63241.1"/>
    </source>
</evidence>
<feature type="transmembrane region" description="Helical" evidence="1">
    <location>
        <begin position="130"/>
        <end position="152"/>
    </location>
</feature>
<feature type="transmembrane region" description="Helical" evidence="1">
    <location>
        <begin position="49"/>
        <end position="68"/>
    </location>
</feature>
<keyword evidence="3" id="KW-1185">Reference proteome</keyword>
<gene>
    <name evidence="2" type="ORF">PXH66_12965</name>
</gene>
<dbReference type="KEGG" id="slom:PXH66_12965"/>
<dbReference type="RefSeq" id="WP_330928593.1">
    <property type="nucleotide sequence ID" value="NZ_CP119075.1"/>
</dbReference>
<name>A0AAE9ZS53_9BACT</name>
<accession>A0AAE9ZS53</accession>
<feature type="transmembrane region" description="Helical" evidence="1">
    <location>
        <begin position="158"/>
        <end position="179"/>
    </location>
</feature>
<organism evidence="2 3">
    <name type="scientific">Synoicihabitans lomoniglobus</name>
    <dbReference type="NCBI Taxonomy" id="2909285"/>
    <lineage>
        <taxon>Bacteria</taxon>
        <taxon>Pseudomonadati</taxon>
        <taxon>Verrucomicrobiota</taxon>
        <taxon>Opitutia</taxon>
        <taxon>Opitutales</taxon>
        <taxon>Opitutaceae</taxon>
        <taxon>Synoicihabitans</taxon>
    </lineage>
</organism>
<sequence>MNFEEMQSAWQQSAAREPLPLIDDAVVRHVRADSRKFSHRIFWRDVREVAACFLVTFIFGRMALAAEAEGAPAWPLWVAAIIPLGVAAYFAIDRLIMHRRATPRGETVLTEIDRAADEVRHQIWLLRNVLWWYLLPLGTSTVMITLQYFLYGPAYTPLIVKVIMGALVVGVAGGFNFWVWKLNQKAVRKDLQPRLAELENRRRELSGEA</sequence>
<proteinExistence type="predicted"/>
<reference evidence="2" key="1">
    <citation type="submission" date="2023-03" db="EMBL/GenBank/DDBJ databases">
        <title>Lomoglobus Profundus gen. nov., sp. nov., a novel member of the phylum Verrucomicrobia, isolated from deep-marine sediment of South China Sea.</title>
        <authorList>
            <person name="Ahmad T."/>
            <person name="Ishaq S.E."/>
            <person name="Wang F."/>
        </authorList>
    </citation>
    <scope>NUCLEOTIDE SEQUENCE</scope>
    <source>
        <strain evidence="2">LMO-M01</strain>
    </source>
</reference>
<dbReference type="Proteomes" id="UP001218638">
    <property type="component" value="Chromosome"/>
</dbReference>
<feature type="transmembrane region" description="Helical" evidence="1">
    <location>
        <begin position="74"/>
        <end position="92"/>
    </location>
</feature>
<keyword evidence="1" id="KW-0812">Transmembrane</keyword>
<evidence type="ECO:0000313" key="3">
    <source>
        <dbReference type="Proteomes" id="UP001218638"/>
    </source>
</evidence>
<dbReference type="AlphaFoldDB" id="A0AAE9ZS53"/>
<keyword evidence="1" id="KW-1133">Transmembrane helix</keyword>
<dbReference type="EMBL" id="CP119075">
    <property type="protein sequence ID" value="WED63241.1"/>
    <property type="molecule type" value="Genomic_DNA"/>
</dbReference>
<evidence type="ECO:0000256" key="1">
    <source>
        <dbReference type="SAM" id="Phobius"/>
    </source>
</evidence>